<dbReference type="InterPro" id="IPR028889">
    <property type="entry name" value="USP"/>
</dbReference>
<gene>
    <name evidence="2" type="ORF">L228DRAFT_245090</name>
</gene>
<proteinExistence type="predicted"/>
<dbReference type="Pfam" id="PF00443">
    <property type="entry name" value="UCH"/>
    <property type="match status" value="1"/>
</dbReference>
<keyword evidence="3" id="KW-1185">Reference proteome</keyword>
<dbReference type="RefSeq" id="XP_018189746.1">
    <property type="nucleotide sequence ID" value="XM_018332079.1"/>
</dbReference>
<dbReference type="InterPro" id="IPR001394">
    <property type="entry name" value="Peptidase_C19_UCH"/>
</dbReference>
<name>A0A165I0L7_XYLHT</name>
<sequence length="54" mass="6457">MLTRTSCRINAGHYTALVKTSGKWWLANDHKVREMSEEEVAKRRDGYLFFLRRK</sequence>
<dbReference type="InParanoid" id="A0A165I0L7"/>
<dbReference type="CDD" id="cd02257">
    <property type="entry name" value="Peptidase_C19"/>
    <property type="match status" value="1"/>
</dbReference>
<reference evidence="2 3" key="1">
    <citation type="journal article" date="2016" name="Fungal Biol.">
        <title>The genome of Xylona heveae provides a window into fungal endophytism.</title>
        <authorList>
            <person name="Gazis R."/>
            <person name="Kuo A."/>
            <person name="Riley R."/>
            <person name="LaButti K."/>
            <person name="Lipzen A."/>
            <person name="Lin J."/>
            <person name="Amirebrahimi M."/>
            <person name="Hesse C.N."/>
            <person name="Spatafora J.W."/>
            <person name="Henrissat B."/>
            <person name="Hainaut M."/>
            <person name="Grigoriev I.V."/>
            <person name="Hibbett D.S."/>
        </authorList>
    </citation>
    <scope>NUCLEOTIDE SEQUENCE [LARGE SCALE GENOMIC DNA]</scope>
    <source>
        <strain evidence="2 3">TC161</strain>
    </source>
</reference>
<organism evidence="2 3">
    <name type="scientific">Xylona heveae (strain CBS 132557 / TC161)</name>
    <dbReference type="NCBI Taxonomy" id="1328760"/>
    <lineage>
        <taxon>Eukaryota</taxon>
        <taxon>Fungi</taxon>
        <taxon>Dikarya</taxon>
        <taxon>Ascomycota</taxon>
        <taxon>Pezizomycotina</taxon>
        <taxon>Xylonomycetes</taxon>
        <taxon>Xylonales</taxon>
        <taxon>Xylonaceae</taxon>
        <taxon>Xylona</taxon>
    </lineage>
</organism>
<dbReference type="AlphaFoldDB" id="A0A165I0L7"/>
<dbReference type="GO" id="GO:0016579">
    <property type="term" value="P:protein deubiquitination"/>
    <property type="evidence" value="ECO:0007669"/>
    <property type="project" value="InterPro"/>
</dbReference>
<dbReference type="Gene3D" id="3.90.70.10">
    <property type="entry name" value="Cysteine proteinases"/>
    <property type="match status" value="1"/>
</dbReference>
<evidence type="ECO:0000313" key="3">
    <source>
        <dbReference type="Proteomes" id="UP000076632"/>
    </source>
</evidence>
<dbReference type="OrthoDB" id="289038at2759"/>
<dbReference type="GO" id="GO:0004843">
    <property type="term" value="F:cysteine-type deubiquitinase activity"/>
    <property type="evidence" value="ECO:0007669"/>
    <property type="project" value="InterPro"/>
</dbReference>
<evidence type="ECO:0000259" key="1">
    <source>
        <dbReference type="PROSITE" id="PS50235"/>
    </source>
</evidence>
<dbReference type="GeneID" id="28897216"/>
<protein>
    <recommendedName>
        <fullName evidence="1">USP domain-containing protein</fullName>
    </recommendedName>
</protein>
<dbReference type="Proteomes" id="UP000076632">
    <property type="component" value="Unassembled WGS sequence"/>
</dbReference>
<evidence type="ECO:0000313" key="2">
    <source>
        <dbReference type="EMBL" id="KZF24191.1"/>
    </source>
</evidence>
<dbReference type="InterPro" id="IPR038765">
    <property type="entry name" value="Papain-like_cys_pep_sf"/>
</dbReference>
<dbReference type="PROSITE" id="PS50235">
    <property type="entry name" value="USP_3"/>
    <property type="match status" value="1"/>
</dbReference>
<accession>A0A165I0L7</accession>
<dbReference type="SUPFAM" id="SSF54001">
    <property type="entry name" value="Cysteine proteinases"/>
    <property type="match status" value="1"/>
</dbReference>
<feature type="domain" description="USP" evidence="1">
    <location>
        <begin position="1"/>
        <end position="54"/>
    </location>
</feature>
<dbReference type="EMBL" id="KV407456">
    <property type="protein sequence ID" value="KZF24191.1"/>
    <property type="molecule type" value="Genomic_DNA"/>
</dbReference>